<evidence type="ECO:0000256" key="3">
    <source>
        <dbReference type="ARBA" id="ARBA00022574"/>
    </source>
</evidence>
<gene>
    <name evidence="7" type="primary">KATNB1</name>
    <name evidence="11" type="ORF">HCN44_005775</name>
</gene>
<evidence type="ECO:0000256" key="9">
    <source>
        <dbReference type="SAM" id="MobiDB-lite"/>
    </source>
</evidence>
<keyword evidence="7" id="KW-0131">Cell cycle</keyword>
<keyword evidence="7" id="KW-0132">Cell division</keyword>
<dbReference type="CDD" id="cd00200">
    <property type="entry name" value="WD40"/>
    <property type="match status" value="1"/>
</dbReference>
<name>A0A834XXL1_APHGI</name>
<feature type="region of interest" description="Disordered" evidence="9">
    <location>
        <begin position="291"/>
        <end position="345"/>
    </location>
</feature>
<dbReference type="GO" id="GO:0005813">
    <property type="term" value="C:centrosome"/>
    <property type="evidence" value="ECO:0007669"/>
    <property type="project" value="UniProtKB-SubCell"/>
</dbReference>
<keyword evidence="5" id="KW-0677">Repeat</keyword>
<sequence>MASSSKRSWKLQEFIAHSSNVNCLALGHKSGRVLVTGGDDKKVNLWAVGKQNCIMNLVCAGSQTGALKIWDLEHAKLARTLTGHKAGIKCMDFHPYGEFLTSGSLDTGIKIWDIRRKGCVFTYKGHDEAVNSLKFSPDGQWIASAGEEGTVKLWDLRVGRQLKEFTQHKRSATTVEFHPQEFLLASGSSDKTVNFWDLESFKLVSSTEQNTTPIRCLNFSGRGECLFAGCQDVLKVYCWEPARTLDTVPIGWGKIRDIAIAQEQLIGASSNGSVVSLYVCDLKKITPFNDDSSSVTQSTMSFSHGNPTRKSFSKETPKKHKMTVKTIEEGDKSSTDPEDEVTPSDVPVVTNYHDIFNPHRSLSRTPPPPELEAFIEPQEIDPTQPQIIQNLSTSMSNLSTTGSTDNEGQLSPQITNQLPSFSITKTAPVRVHPIKPIQKNIITSTSQIKANLTANGIIKNGKNYASIPPLKQTITPMIGKKILTNNSSSHYPMGPQRSNSTLTSRVAPMAAVTPVMGDGKNKNRAPSPDSPKQYLKRQISCRDNEHGYDSDYPTNNCNTSTVQSNTKVDIRVSQLRTVNVDLNEKNDFVPISPDKPIGLDVDDFLTSSYCGTTRLGCSQGLPEMSEAEVINSMMRGHDSMMAVLTNRQRSLQIIYSLWHSKDMKSAIESAVAMNDLAVIVDLLGVLNLKPTMWNLDICNSLLRPISELLQSKYEMYVTVGCAGLKLILRNFSPVIKSNVEAPLHTIGVDVSREERYHKCLACYEKLELIRPIVQKKQSTTGTIGIAFREINVMMNSIV</sequence>
<dbReference type="Pfam" id="PF13925">
    <property type="entry name" value="Katanin_con80"/>
    <property type="match status" value="1"/>
</dbReference>
<comment type="similarity">
    <text evidence="7">Belongs to the WD repeat KATNB1 family.</text>
</comment>
<dbReference type="PROSITE" id="PS50082">
    <property type="entry name" value="WD_REPEATS_2"/>
    <property type="match status" value="4"/>
</dbReference>
<dbReference type="GO" id="GO:0051013">
    <property type="term" value="P:microtubule severing"/>
    <property type="evidence" value="ECO:0007669"/>
    <property type="project" value="UniProtKB-UniRule"/>
</dbReference>
<dbReference type="InterPro" id="IPR001680">
    <property type="entry name" value="WD40_rpt"/>
</dbReference>
<feature type="repeat" description="WD" evidence="8">
    <location>
        <begin position="165"/>
        <end position="206"/>
    </location>
</feature>
<dbReference type="PRINTS" id="PR00320">
    <property type="entry name" value="GPROTEINBRPT"/>
</dbReference>
<evidence type="ECO:0000256" key="2">
    <source>
        <dbReference type="ARBA" id="ARBA00022490"/>
    </source>
</evidence>
<evidence type="ECO:0000259" key="10">
    <source>
        <dbReference type="Pfam" id="PF13925"/>
    </source>
</evidence>
<dbReference type="PROSITE" id="PS50294">
    <property type="entry name" value="WD_REPEATS_REGION"/>
    <property type="match status" value="4"/>
</dbReference>
<feature type="domain" description="Katanin p80 subunit C-terminal" evidence="10">
    <location>
        <begin position="635"/>
        <end position="793"/>
    </location>
</feature>
<comment type="subunit">
    <text evidence="7">Interacts with KATNA1. This interaction enhances the microtubule binding and severing activity of KATNA1 and also targets this activity to the centrosome.</text>
</comment>
<feature type="repeat" description="WD" evidence="8">
    <location>
        <begin position="14"/>
        <end position="56"/>
    </location>
</feature>
<dbReference type="PANTHER" id="PTHR19845">
    <property type="entry name" value="KATANIN P80 SUBUNIT"/>
    <property type="match status" value="1"/>
</dbReference>
<dbReference type="InterPro" id="IPR019775">
    <property type="entry name" value="WD40_repeat_CS"/>
</dbReference>
<dbReference type="EMBL" id="JACMRX010000003">
    <property type="protein sequence ID" value="KAF7992994.1"/>
    <property type="molecule type" value="Genomic_DNA"/>
</dbReference>
<keyword evidence="4 7" id="KW-0493">Microtubule</keyword>
<dbReference type="FunFam" id="2.130.10.10:FF:000462">
    <property type="entry name" value="Katanin p80 WD40 repeat-containing subunit B1"/>
    <property type="match status" value="1"/>
</dbReference>
<dbReference type="GO" id="GO:0007019">
    <property type="term" value="P:microtubule depolymerization"/>
    <property type="evidence" value="ECO:0007669"/>
    <property type="project" value="TreeGrafter"/>
</dbReference>
<feature type="compositionally biased region" description="Low complexity" evidence="9">
    <location>
        <begin position="292"/>
        <end position="303"/>
    </location>
</feature>
<keyword evidence="2 7" id="KW-0963">Cytoplasm</keyword>
<organism evidence="11 12">
    <name type="scientific">Aphidius gifuensis</name>
    <name type="common">Parasitoid wasp</name>
    <dbReference type="NCBI Taxonomy" id="684658"/>
    <lineage>
        <taxon>Eukaryota</taxon>
        <taxon>Metazoa</taxon>
        <taxon>Ecdysozoa</taxon>
        <taxon>Arthropoda</taxon>
        <taxon>Hexapoda</taxon>
        <taxon>Insecta</taxon>
        <taxon>Pterygota</taxon>
        <taxon>Neoptera</taxon>
        <taxon>Endopterygota</taxon>
        <taxon>Hymenoptera</taxon>
        <taxon>Apocrita</taxon>
        <taxon>Ichneumonoidea</taxon>
        <taxon>Braconidae</taxon>
        <taxon>Aphidiinae</taxon>
        <taxon>Aphidius</taxon>
    </lineage>
</organism>
<comment type="function">
    <text evidence="7">Participates in a complex which severs microtubules in an ATP-dependent manner. May act to target the enzymatic subunit of this complex to sites of action such as the centrosome. Microtubule severing may promote rapid reorganization of cellular microtubule arrays and the release of microtubules from the centrosome following nucleation.</text>
</comment>
<evidence type="ECO:0000256" key="6">
    <source>
        <dbReference type="ARBA" id="ARBA00023212"/>
    </source>
</evidence>
<keyword evidence="3 8" id="KW-0853">WD repeat</keyword>
<evidence type="ECO:0000256" key="1">
    <source>
        <dbReference type="ARBA" id="ARBA00004245"/>
    </source>
</evidence>
<dbReference type="InterPro" id="IPR015943">
    <property type="entry name" value="WD40/YVTN_repeat-like_dom_sf"/>
</dbReference>
<dbReference type="PROSITE" id="PS00678">
    <property type="entry name" value="WD_REPEATS_1"/>
    <property type="match status" value="2"/>
</dbReference>
<feature type="compositionally biased region" description="Basic and acidic residues" evidence="9">
    <location>
        <begin position="326"/>
        <end position="335"/>
    </location>
</feature>
<comment type="caution">
    <text evidence="11">The sequence shown here is derived from an EMBL/GenBank/DDBJ whole genome shotgun (WGS) entry which is preliminary data.</text>
</comment>
<dbReference type="InterPro" id="IPR026962">
    <property type="entry name" value="KTNB1"/>
</dbReference>
<proteinExistence type="inferred from homology"/>
<evidence type="ECO:0000313" key="12">
    <source>
        <dbReference type="Proteomes" id="UP000639338"/>
    </source>
</evidence>
<dbReference type="SUPFAM" id="SSF50978">
    <property type="entry name" value="WD40 repeat-like"/>
    <property type="match status" value="1"/>
</dbReference>
<dbReference type="PANTHER" id="PTHR19845:SF0">
    <property type="entry name" value="KATANIN P80 WD40 REPEAT-CONTAINING SUBUNIT B1"/>
    <property type="match status" value="1"/>
</dbReference>
<dbReference type="HAMAP" id="MF_03022">
    <property type="entry name" value="Katanin_p80_B1"/>
    <property type="match status" value="1"/>
</dbReference>
<dbReference type="InterPro" id="IPR020472">
    <property type="entry name" value="WD40_PAC1"/>
</dbReference>
<reference evidence="11 12" key="1">
    <citation type="submission" date="2020-08" db="EMBL/GenBank/DDBJ databases">
        <title>Aphidius gifuensis genome sequencing and assembly.</title>
        <authorList>
            <person name="Du Z."/>
        </authorList>
    </citation>
    <scope>NUCLEOTIDE SEQUENCE [LARGE SCALE GENOMIC DNA]</scope>
    <source>
        <strain evidence="11">YNYX2018</strain>
        <tissue evidence="11">Adults</tissue>
    </source>
</reference>
<evidence type="ECO:0000256" key="7">
    <source>
        <dbReference type="HAMAP-Rule" id="MF_03022"/>
    </source>
</evidence>
<keyword evidence="12" id="KW-1185">Reference proteome</keyword>
<feature type="repeat" description="WD" evidence="8">
    <location>
        <begin position="81"/>
        <end position="122"/>
    </location>
</feature>
<comment type="subcellular location">
    <subcellularLocation>
        <location evidence="1 7">Cytoplasm</location>
        <location evidence="1 7">Cytoskeleton</location>
    </subcellularLocation>
    <subcellularLocation>
        <location evidence="7">Cytoplasm</location>
    </subcellularLocation>
    <subcellularLocation>
        <location evidence="7">Cytoplasm</location>
        <location evidence="7">Cytoskeleton</location>
        <location evidence="7">Microtubule organizing center</location>
        <location evidence="7">Centrosome</location>
    </subcellularLocation>
    <subcellularLocation>
        <location evidence="7">Cytoplasm</location>
        <location evidence="7">Cytoskeleton</location>
        <location evidence="7">Spindle pole</location>
    </subcellularLocation>
    <subcellularLocation>
        <location evidence="7">Cytoplasm</location>
        <location evidence="7">Cytoskeleton</location>
        <location evidence="7">Spindle</location>
    </subcellularLocation>
    <text evidence="7">Predominantly cytoplasmic. Localized to the interphase centrosome and mitotic spindle poles.</text>
</comment>
<feature type="repeat" description="WD" evidence="8">
    <location>
        <begin position="123"/>
        <end position="164"/>
    </location>
</feature>
<dbReference type="OrthoDB" id="10251605at2759"/>
<keyword evidence="6 7" id="KW-0206">Cytoskeleton</keyword>
<dbReference type="Proteomes" id="UP000639338">
    <property type="component" value="Unassembled WGS sequence"/>
</dbReference>
<dbReference type="GO" id="GO:0005874">
    <property type="term" value="C:microtubule"/>
    <property type="evidence" value="ECO:0007669"/>
    <property type="project" value="UniProtKB-KW"/>
</dbReference>
<dbReference type="GO" id="GO:0008352">
    <property type="term" value="C:katanin complex"/>
    <property type="evidence" value="ECO:0007669"/>
    <property type="project" value="InterPro"/>
</dbReference>
<dbReference type="InterPro" id="IPR028021">
    <property type="entry name" value="Katanin_C-terminal"/>
</dbReference>
<evidence type="ECO:0000256" key="5">
    <source>
        <dbReference type="ARBA" id="ARBA00022737"/>
    </source>
</evidence>
<evidence type="ECO:0000256" key="4">
    <source>
        <dbReference type="ARBA" id="ARBA00022701"/>
    </source>
</evidence>
<dbReference type="Pfam" id="PF00400">
    <property type="entry name" value="WD40"/>
    <property type="match status" value="4"/>
</dbReference>
<dbReference type="InterPro" id="IPR036322">
    <property type="entry name" value="WD40_repeat_dom_sf"/>
</dbReference>
<accession>A0A834XXL1</accession>
<keyword evidence="7" id="KW-0498">Mitosis</keyword>
<dbReference type="GO" id="GO:0000922">
    <property type="term" value="C:spindle pole"/>
    <property type="evidence" value="ECO:0007669"/>
    <property type="project" value="UniProtKB-SubCell"/>
</dbReference>
<dbReference type="AlphaFoldDB" id="A0A834XXL1"/>
<dbReference type="Gene3D" id="2.130.10.10">
    <property type="entry name" value="YVTN repeat-like/Quinoprotein amine dehydrogenase"/>
    <property type="match status" value="2"/>
</dbReference>
<feature type="region of interest" description="Disordered" evidence="9">
    <location>
        <begin position="514"/>
        <end position="534"/>
    </location>
</feature>
<dbReference type="SMART" id="SM00320">
    <property type="entry name" value="WD40"/>
    <property type="match status" value="5"/>
</dbReference>
<protein>
    <recommendedName>
        <fullName evidence="7">Katanin p80 WD40 repeat-containing subunit B1</fullName>
        <shortName evidence="7">Katanin p80 subunit B1</shortName>
    </recommendedName>
    <alternativeName>
        <fullName evidence="7">p80 katanin</fullName>
    </alternativeName>
</protein>
<dbReference type="GO" id="GO:0005737">
    <property type="term" value="C:cytoplasm"/>
    <property type="evidence" value="ECO:0007669"/>
    <property type="project" value="UniProtKB-SubCell"/>
</dbReference>
<dbReference type="GO" id="GO:0008017">
    <property type="term" value="F:microtubule binding"/>
    <property type="evidence" value="ECO:0007669"/>
    <property type="project" value="UniProtKB-UniRule"/>
</dbReference>
<evidence type="ECO:0000313" key="11">
    <source>
        <dbReference type="EMBL" id="KAF7992994.1"/>
    </source>
</evidence>
<evidence type="ECO:0000256" key="8">
    <source>
        <dbReference type="PROSITE-ProRule" id="PRU00221"/>
    </source>
</evidence>
<dbReference type="GO" id="GO:0051301">
    <property type="term" value="P:cell division"/>
    <property type="evidence" value="ECO:0007669"/>
    <property type="project" value="UniProtKB-KW"/>
</dbReference>